<proteinExistence type="predicted"/>
<gene>
    <name evidence="1" type="ORF">Tther_00524</name>
</gene>
<accession>A0A554X6K3</accession>
<sequence length="127" mass="13786">MTAAETDWPAKLQALRQQLDHTLALAARHAGGEVDAQEWAHACAALAQAFADVRSWAQAGRVQPPPTPEVAALLSDIGQRMQWLHEQQARLSAANRQALAQLLPQDDLQAYAQLGRRRPGMGRGGYG</sequence>
<keyword evidence="2" id="KW-1185">Reference proteome</keyword>
<comment type="caution">
    <text evidence="1">The sequence shown here is derived from an EMBL/GenBank/DDBJ whole genome shotgun (WGS) entry which is preliminary data.</text>
</comment>
<protein>
    <recommendedName>
        <fullName evidence="3">Flagellar protein FliT</fullName>
    </recommendedName>
</protein>
<name>A0A554X6K3_9BURK</name>
<dbReference type="AlphaFoldDB" id="A0A554X6K3"/>
<dbReference type="Proteomes" id="UP000318542">
    <property type="component" value="Unassembled WGS sequence"/>
</dbReference>
<dbReference type="EMBL" id="VJOL01000005">
    <property type="protein sequence ID" value="TSE31465.1"/>
    <property type="molecule type" value="Genomic_DNA"/>
</dbReference>
<evidence type="ECO:0008006" key="3">
    <source>
        <dbReference type="Google" id="ProtNLM"/>
    </source>
</evidence>
<evidence type="ECO:0000313" key="2">
    <source>
        <dbReference type="Proteomes" id="UP000318542"/>
    </source>
</evidence>
<reference evidence="1 2" key="1">
    <citation type="submission" date="2019-07" db="EMBL/GenBank/DDBJ databases">
        <title>Tepidimonas thermarum AA-1 draft genome.</title>
        <authorList>
            <person name="Da Costa M.S."/>
            <person name="Froufe H.J.C."/>
            <person name="Egas C."/>
            <person name="Albuquerque L."/>
        </authorList>
    </citation>
    <scope>NUCLEOTIDE SEQUENCE [LARGE SCALE GENOMIC DNA]</scope>
    <source>
        <strain evidence="1 2">AA-1</strain>
    </source>
</reference>
<organism evidence="1 2">
    <name type="scientific">Tepidimonas thermarum</name>
    <dbReference type="NCBI Taxonomy" id="335431"/>
    <lineage>
        <taxon>Bacteria</taxon>
        <taxon>Pseudomonadati</taxon>
        <taxon>Pseudomonadota</taxon>
        <taxon>Betaproteobacteria</taxon>
        <taxon>Burkholderiales</taxon>
        <taxon>Tepidimonas</taxon>
    </lineage>
</organism>
<evidence type="ECO:0000313" key="1">
    <source>
        <dbReference type="EMBL" id="TSE31465.1"/>
    </source>
</evidence>
<dbReference type="RefSeq" id="WP_143900604.1">
    <property type="nucleotide sequence ID" value="NZ_VJOL01000005.1"/>
</dbReference>